<evidence type="ECO:0000313" key="2">
    <source>
        <dbReference type="EMBL" id="RJF99258.1"/>
    </source>
</evidence>
<dbReference type="Proteomes" id="UP000265955">
    <property type="component" value="Unassembled WGS sequence"/>
</dbReference>
<reference evidence="3" key="1">
    <citation type="submission" date="2018-09" db="EMBL/GenBank/DDBJ databases">
        <authorList>
            <person name="Zhu H."/>
        </authorList>
    </citation>
    <scope>NUCLEOTIDE SEQUENCE [LARGE SCALE GENOMIC DNA]</scope>
    <source>
        <strain evidence="3">K1R23-30</strain>
    </source>
</reference>
<proteinExistence type="predicted"/>
<keyword evidence="1" id="KW-1133">Transmembrane helix</keyword>
<protein>
    <submittedName>
        <fullName evidence="2">DUF2306 domain-containing protein</fullName>
    </submittedName>
</protein>
<feature type="transmembrane region" description="Helical" evidence="1">
    <location>
        <begin position="61"/>
        <end position="85"/>
    </location>
</feature>
<keyword evidence="1" id="KW-0472">Membrane</keyword>
<dbReference type="Pfam" id="PF10067">
    <property type="entry name" value="DUF2306"/>
    <property type="match status" value="1"/>
</dbReference>
<accession>A0A3A3FX61</accession>
<evidence type="ECO:0000313" key="3">
    <source>
        <dbReference type="Proteomes" id="UP000265955"/>
    </source>
</evidence>
<feature type="transmembrane region" description="Helical" evidence="1">
    <location>
        <begin position="6"/>
        <end position="27"/>
    </location>
</feature>
<organism evidence="2 3">
    <name type="scientific">Noviherbaspirillum saxi</name>
    <dbReference type="NCBI Taxonomy" id="2320863"/>
    <lineage>
        <taxon>Bacteria</taxon>
        <taxon>Pseudomonadati</taxon>
        <taxon>Pseudomonadota</taxon>
        <taxon>Betaproteobacteria</taxon>
        <taxon>Burkholderiales</taxon>
        <taxon>Oxalobacteraceae</taxon>
        <taxon>Noviherbaspirillum</taxon>
    </lineage>
</organism>
<feature type="transmembrane region" description="Helical" evidence="1">
    <location>
        <begin position="36"/>
        <end position="55"/>
    </location>
</feature>
<comment type="caution">
    <text evidence="2">The sequence shown here is derived from an EMBL/GenBank/DDBJ whole genome shotgun (WGS) entry which is preliminary data.</text>
</comment>
<dbReference type="EMBL" id="QYUO01000001">
    <property type="protein sequence ID" value="RJF99258.1"/>
    <property type="molecule type" value="Genomic_DNA"/>
</dbReference>
<sequence>MALTPIVLTHAIAAGSAVVVGGTALAARKGTSLHRLLGRTWVVLMLIAVITSFAIKTHGHYSWIHILSIVALTGLAASIFAVMRGNIRAHQRGMRSLYISLVVAGTFTLLPGRQLGYLVWHAVGLV</sequence>
<dbReference type="OrthoDB" id="3749011at2"/>
<gene>
    <name evidence="2" type="ORF">D3871_12550</name>
</gene>
<dbReference type="RefSeq" id="WP_119769199.1">
    <property type="nucleotide sequence ID" value="NZ_QYUO01000001.1"/>
</dbReference>
<dbReference type="AlphaFoldDB" id="A0A3A3FX61"/>
<keyword evidence="3" id="KW-1185">Reference proteome</keyword>
<feature type="transmembrane region" description="Helical" evidence="1">
    <location>
        <begin position="97"/>
        <end position="120"/>
    </location>
</feature>
<name>A0A3A3FX61_9BURK</name>
<evidence type="ECO:0000256" key="1">
    <source>
        <dbReference type="SAM" id="Phobius"/>
    </source>
</evidence>
<dbReference type="InterPro" id="IPR018750">
    <property type="entry name" value="DUF2306_membrane"/>
</dbReference>
<keyword evidence="1" id="KW-0812">Transmembrane</keyword>